<evidence type="ECO:0000313" key="21">
    <source>
        <dbReference type="Proteomes" id="UP000813384"/>
    </source>
</evidence>
<evidence type="ECO:0000256" key="3">
    <source>
        <dbReference type="ARBA" id="ARBA00022670"/>
    </source>
</evidence>
<dbReference type="InterPro" id="IPR036950">
    <property type="entry name" value="PBP_transglycosylase"/>
</dbReference>
<evidence type="ECO:0000256" key="1">
    <source>
        <dbReference type="ARBA" id="ARBA00022475"/>
    </source>
</evidence>
<dbReference type="GO" id="GO:0008955">
    <property type="term" value="F:peptidoglycan glycosyltransferase activity"/>
    <property type="evidence" value="ECO:0007669"/>
    <property type="project" value="UniProtKB-EC"/>
</dbReference>
<name>A0A9E4A3X3_9ENTE</name>
<dbReference type="AlphaFoldDB" id="A0A9E4A3X3"/>
<feature type="compositionally biased region" description="Basic and acidic residues" evidence="16">
    <location>
        <begin position="776"/>
        <end position="814"/>
    </location>
</feature>
<keyword evidence="1" id="KW-1003">Cell membrane</keyword>
<dbReference type="GO" id="GO:0008360">
    <property type="term" value="P:regulation of cell shape"/>
    <property type="evidence" value="ECO:0007669"/>
    <property type="project" value="UniProtKB-KW"/>
</dbReference>
<dbReference type="InterPro" id="IPR001460">
    <property type="entry name" value="PCN-bd_Tpept"/>
</dbReference>
<dbReference type="GO" id="GO:0006508">
    <property type="term" value="P:proteolysis"/>
    <property type="evidence" value="ECO:0007669"/>
    <property type="project" value="UniProtKB-KW"/>
</dbReference>
<feature type="domain" description="Penicillin-binding protein transpeptidase" evidence="18">
    <location>
        <begin position="395"/>
        <end position="635"/>
    </location>
</feature>
<keyword evidence="5" id="KW-0808">Transferase</keyword>
<evidence type="ECO:0000256" key="9">
    <source>
        <dbReference type="ARBA" id="ARBA00022984"/>
    </source>
</evidence>
<dbReference type="SUPFAM" id="SSF53955">
    <property type="entry name" value="Lysozyme-like"/>
    <property type="match status" value="1"/>
</dbReference>
<evidence type="ECO:0000259" key="19">
    <source>
        <dbReference type="Pfam" id="PF00912"/>
    </source>
</evidence>
<reference evidence="20" key="2">
    <citation type="submission" date="2021-11" db="EMBL/GenBank/DDBJ databases">
        <authorList>
            <person name="Gilroy R."/>
        </authorList>
    </citation>
    <scope>NUCLEOTIDE SEQUENCE</scope>
    <source>
        <strain evidence="20">150</strain>
    </source>
</reference>
<comment type="catalytic activity">
    <reaction evidence="14">
        <text>Preferential cleavage: (Ac)2-L-Lys-D-Ala-|-D-Ala. Also transpeptidation of peptidyl-alanyl moieties that are N-acyl substituents of D-alanine.</text>
        <dbReference type="EC" id="3.4.16.4"/>
    </reaction>
</comment>
<evidence type="ECO:0000256" key="11">
    <source>
        <dbReference type="ARBA" id="ARBA00023136"/>
    </source>
</evidence>
<keyword evidence="8" id="KW-0133">Cell shape</keyword>
<evidence type="ECO:0000313" key="20">
    <source>
        <dbReference type="EMBL" id="MCC9274579.1"/>
    </source>
</evidence>
<keyword evidence="12" id="KW-0511">Multifunctional enzyme</keyword>
<dbReference type="Proteomes" id="UP000813384">
    <property type="component" value="Unassembled WGS sequence"/>
</dbReference>
<comment type="catalytic activity">
    <reaction evidence="15">
        <text>[GlcNAc-(1-&gt;4)-Mur2Ac(oyl-L-Ala-gamma-D-Glu-L-Lys-D-Ala-D-Ala)](n)-di-trans,octa-cis-undecaprenyl diphosphate + beta-D-GlcNAc-(1-&gt;4)-Mur2Ac(oyl-L-Ala-gamma-D-Glu-L-Lys-D-Ala-D-Ala)-di-trans,octa-cis-undecaprenyl diphosphate = [GlcNAc-(1-&gt;4)-Mur2Ac(oyl-L-Ala-gamma-D-Glu-L-Lys-D-Ala-D-Ala)](n+1)-di-trans,octa-cis-undecaprenyl diphosphate + di-trans,octa-cis-undecaprenyl diphosphate + H(+)</text>
        <dbReference type="Rhea" id="RHEA:23708"/>
        <dbReference type="Rhea" id="RHEA-COMP:9602"/>
        <dbReference type="Rhea" id="RHEA-COMP:9603"/>
        <dbReference type="ChEBI" id="CHEBI:15378"/>
        <dbReference type="ChEBI" id="CHEBI:58405"/>
        <dbReference type="ChEBI" id="CHEBI:60033"/>
        <dbReference type="ChEBI" id="CHEBI:78435"/>
        <dbReference type="EC" id="2.4.99.28"/>
    </reaction>
</comment>
<sequence>MPKPKKQRTEQSPFFYLNVVLRVFYSILLVGISFLVIGGALGAGIGIGYFTYLVEDTKLPEKKQLQRDLGEMTQTSQLTYNDNSQIATIRSDLLRTNVSFDEISPLITTAIIATEDEHFYEHNGIVPKAVIRALASEVTGFGSSGGSTLTQQLVKQQILSNETTFSRKANEILLATEVETSFTKEEIITMYLNVSPFGRNNRGQNIAGVQEAALGIFGVNASEVNLPQAAFIAGLPQSPIVYSPYSNTGEIKEAEYLAYGLERKDFVLFSMYRNHDITKEEYEEALAYDLAADFIEPQAIEQEDQNFLYYAIMGEAASIVAKKLAEDNKLSEEEFAKEDVQAQYLERANQLLANGGYTVQSTIDKTIYNAMQNAVANYGSYLDNWAGATIEVGNVLMENKTGRILGFIGGRDYDKNSYNHAFSSKRQAGSAIKPVLVYAPAIDQGLVGSETRVSDFPTTWQNGEDAGTPILNATNAGSKTFETVREAIVRSDNIPAHHLYQHTLENMGTPDAVYQQYLKKMNFPETPVWQYAAAPLGVTEITTLEQTNGFQTLANGGVYEEGYLIESITDSEGNVYYQHEAAPVQVFSKAAASITIDLLRSVITDAFTTDVKYQMSNLDWNLGNADWVGKTGTTDENVDSWLVLSTPEITLSSWSGREDSKPSDSYGGARTANYMAHLANAIYQAKPEVIGTNKKFNLDSSVIKANVATFTGVKPGGTMTVNNTTFNTPTETTTSYWAKNGPADLSFRFGIGGTDANYADYWKKVIPKPKPKPTTPKKETEDEKKTDEKEEDKKEEKEADDEKKDDTETEKEND</sequence>
<comment type="caution">
    <text evidence="20">The sequence shown here is derived from an EMBL/GenBank/DDBJ whole genome shotgun (WGS) entry which is preliminary data.</text>
</comment>
<keyword evidence="11 17" id="KW-0472">Membrane</keyword>
<dbReference type="EMBL" id="JAJJVO010000146">
    <property type="protein sequence ID" value="MCC9274579.1"/>
    <property type="molecule type" value="Genomic_DNA"/>
</dbReference>
<evidence type="ECO:0000256" key="10">
    <source>
        <dbReference type="ARBA" id="ARBA00022989"/>
    </source>
</evidence>
<evidence type="ECO:0000256" key="16">
    <source>
        <dbReference type="SAM" id="MobiDB-lite"/>
    </source>
</evidence>
<keyword evidence="2" id="KW-0121">Carboxypeptidase</keyword>
<reference evidence="20" key="1">
    <citation type="journal article" date="2021" name="PeerJ">
        <title>Extensive microbial diversity within the chicken gut microbiome revealed by metagenomics and culture.</title>
        <authorList>
            <person name="Gilroy R."/>
            <person name="Ravi A."/>
            <person name="Getino M."/>
            <person name="Pursley I."/>
            <person name="Horton D.L."/>
            <person name="Alikhan N.F."/>
            <person name="Baker D."/>
            <person name="Gharbi K."/>
            <person name="Hall N."/>
            <person name="Watson M."/>
            <person name="Adriaenssens E.M."/>
            <person name="Foster-Nyarko E."/>
            <person name="Jarju S."/>
            <person name="Secka A."/>
            <person name="Antonio M."/>
            <person name="Oren A."/>
            <person name="Chaudhuri R.R."/>
            <person name="La Ragione R."/>
            <person name="Hildebrand F."/>
            <person name="Pallen M.J."/>
        </authorList>
    </citation>
    <scope>NUCLEOTIDE SEQUENCE</scope>
    <source>
        <strain evidence="20">150</strain>
    </source>
</reference>
<keyword evidence="6 17" id="KW-0812">Transmembrane</keyword>
<evidence type="ECO:0000256" key="6">
    <source>
        <dbReference type="ARBA" id="ARBA00022692"/>
    </source>
</evidence>
<dbReference type="Gene3D" id="3.40.50.12800">
    <property type="match status" value="1"/>
</dbReference>
<evidence type="ECO:0000256" key="15">
    <source>
        <dbReference type="ARBA" id="ARBA00049902"/>
    </source>
</evidence>
<keyword evidence="13" id="KW-0961">Cell wall biogenesis/degradation</keyword>
<feature type="region of interest" description="Disordered" evidence="16">
    <location>
        <begin position="765"/>
        <end position="814"/>
    </location>
</feature>
<accession>A0A9E4A3X3</accession>
<dbReference type="PANTHER" id="PTHR32282">
    <property type="entry name" value="BINDING PROTEIN TRANSPEPTIDASE, PUTATIVE-RELATED"/>
    <property type="match status" value="1"/>
</dbReference>
<evidence type="ECO:0000256" key="2">
    <source>
        <dbReference type="ARBA" id="ARBA00022645"/>
    </source>
</evidence>
<dbReference type="InterPro" id="IPR023346">
    <property type="entry name" value="Lysozyme-like_dom_sf"/>
</dbReference>
<protein>
    <submittedName>
        <fullName evidence="20">Penicillin-binding protein</fullName>
    </submittedName>
</protein>
<evidence type="ECO:0000256" key="7">
    <source>
        <dbReference type="ARBA" id="ARBA00022801"/>
    </source>
</evidence>
<dbReference type="InterPro" id="IPR001264">
    <property type="entry name" value="Glyco_trans_51"/>
</dbReference>
<dbReference type="SUPFAM" id="SSF56601">
    <property type="entry name" value="beta-lactamase/transpeptidase-like"/>
    <property type="match status" value="1"/>
</dbReference>
<evidence type="ECO:0000256" key="13">
    <source>
        <dbReference type="ARBA" id="ARBA00023316"/>
    </source>
</evidence>
<evidence type="ECO:0000256" key="4">
    <source>
        <dbReference type="ARBA" id="ARBA00022676"/>
    </source>
</evidence>
<dbReference type="Pfam" id="PF00912">
    <property type="entry name" value="Transgly"/>
    <property type="match status" value="1"/>
</dbReference>
<feature type="transmembrane region" description="Helical" evidence="17">
    <location>
        <begin position="21"/>
        <end position="54"/>
    </location>
</feature>
<keyword evidence="7" id="KW-0378">Hydrolase</keyword>
<dbReference type="GO" id="GO:0009252">
    <property type="term" value="P:peptidoglycan biosynthetic process"/>
    <property type="evidence" value="ECO:0007669"/>
    <property type="project" value="UniProtKB-KW"/>
</dbReference>
<dbReference type="GO" id="GO:0030288">
    <property type="term" value="C:outer membrane-bounded periplasmic space"/>
    <property type="evidence" value="ECO:0007669"/>
    <property type="project" value="TreeGrafter"/>
</dbReference>
<gene>
    <name evidence="20" type="ORF">K8V42_09855</name>
</gene>
<evidence type="ECO:0000256" key="5">
    <source>
        <dbReference type="ARBA" id="ARBA00022679"/>
    </source>
</evidence>
<keyword evidence="4" id="KW-0328">Glycosyltransferase</keyword>
<organism evidence="20 21">
    <name type="scientific">Enterococcus aquimarinus</name>
    <dbReference type="NCBI Taxonomy" id="328396"/>
    <lineage>
        <taxon>Bacteria</taxon>
        <taxon>Bacillati</taxon>
        <taxon>Bacillota</taxon>
        <taxon>Bacilli</taxon>
        <taxon>Lactobacillales</taxon>
        <taxon>Enterococcaceae</taxon>
        <taxon>Enterococcus</taxon>
    </lineage>
</organism>
<dbReference type="Gene3D" id="3.40.710.10">
    <property type="entry name" value="DD-peptidase/beta-lactamase superfamily"/>
    <property type="match status" value="1"/>
</dbReference>
<evidence type="ECO:0000256" key="8">
    <source>
        <dbReference type="ARBA" id="ARBA00022960"/>
    </source>
</evidence>
<evidence type="ECO:0000256" key="12">
    <source>
        <dbReference type="ARBA" id="ARBA00023268"/>
    </source>
</evidence>
<dbReference type="InterPro" id="IPR012338">
    <property type="entry name" value="Beta-lactam/transpept-like"/>
</dbReference>
<evidence type="ECO:0000256" key="14">
    <source>
        <dbReference type="ARBA" id="ARBA00034000"/>
    </source>
</evidence>
<dbReference type="GO" id="GO:0071555">
    <property type="term" value="P:cell wall organization"/>
    <property type="evidence" value="ECO:0007669"/>
    <property type="project" value="UniProtKB-KW"/>
</dbReference>
<evidence type="ECO:0000259" key="18">
    <source>
        <dbReference type="Pfam" id="PF00905"/>
    </source>
</evidence>
<dbReference type="PANTHER" id="PTHR32282:SF32">
    <property type="entry name" value="PENICILLIN-BINDING PROTEIN 2A"/>
    <property type="match status" value="1"/>
</dbReference>
<feature type="domain" description="Glycosyl transferase family 51" evidence="19">
    <location>
        <begin position="84"/>
        <end position="254"/>
    </location>
</feature>
<proteinExistence type="predicted"/>
<dbReference type="Gene3D" id="1.10.3810.10">
    <property type="entry name" value="Biosynthetic peptidoglycan transglycosylase-like"/>
    <property type="match status" value="1"/>
</dbReference>
<dbReference type="GO" id="GO:0009002">
    <property type="term" value="F:serine-type D-Ala-D-Ala carboxypeptidase activity"/>
    <property type="evidence" value="ECO:0007669"/>
    <property type="project" value="UniProtKB-EC"/>
</dbReference>
<keyword evidence="10 17" id="KW-1133">Transmembrane helix</keyword>
<keyword evidence="9" id="KW-0573">Peptidoglycan synthesis</keyword>
<evidence type="ECO:0000256" key="17">
    <source>
        <dbReference type="SAM" id="Phobius"/>
    </source>
</evidence>
<dbReference type="Pfam" id="PF00905">
    <property type="entry name" value="Transpeptidase"/>
    <property type="match status" value="1"/>
</dbReference>
<dbReference type="InterPro" id="IPR050396">
    <property type="entry name" value="Glycosyltr_51/Transpeptidase"/>
</dbReference>
<keyword evidence="3" id="KW-0645">Protease</keyword>
<dbReference type="GO" id="GO:0008658">
    <property type="term" value="F:penicillin binding"/>
    <property type="evidence" value="ECO:0007669"/>
    <property type="project" value="InterPro"/>
</dbReference>